<keyword evidence="2" id="KW-1185">Reference proteome</keyword>
<organism evidence="1 2">
    <name type="scientific">Betabaculovirus altermyunipunctae</name>
    <dbReference type="NCBI Taxonomy" id="3051996"/>
    <lineage>
        <taxon>Viruses</taxon>
        <taxon>Viruses incertae sedis</taxon>
        <taxon>Naldaviricetes</taxon>
        <taxon>Lefavirales</taxon>
        <taxon>Baculoviridae</taxon>
        <taxon>Betabaculovirus</taxon>
    </lineage>
</organism>
<dbReference type="KEGG" id="vg:39105891"/>
<dbReference type="GeneID" id="39105891"/>
<protein>
    <submittedName>
        <fullName evidence="1">ORF60</fullName>
    </submittedName>
</protein>
<dbReference type="Proteomes" id="UP000203651">
    <property type="component" value="Segment"/>
</dbReference>
<evidence type="ECO:0000313" key="2">
    <source>
        <dbReference type="Proteomes" id="UP000203651"/>
    </source>
</evidence>
<dbReference type="RefSeq" id="YP_009345778.1">
    <property type="nucleotide sequence ID" value="NC_033780.2"/>
</dbReference>
<sequence length="191" mass="22302">MILSYENVLPADYFFGGPTLFHRPTAEMKRVEGLYTSDLTVRTYKQMQEFVCLMADYMREARHDHRFDDSWLVPPFLLRFADEVTHESIVSGRLYPCQLDVKSVDHTVFRNMDYLLRRIVVDYNYIWRYYQCLGDHDSFTSLLGHAVGVASSMFRLDLAEHNEPAWCSVYTDTDTDDDDELDNSSCSSSMI</sequence>
<reference evidence="1 2" key="1">
    <citation type="journal article" date="2017" name="PLoS ONE">
        <title>The Complete Genome Sequence of a Second Distinct Betabaculovirus from the True Armyworm, Mythimna unipuncta.</title>
        <authorList>
            <person name="Harrison R.L."/>
            <person name="Rowley D.L."/>
            <person name="Mowery J."/>
            <person name="Bauchan G.R."/>
            <person name="Theilmann D.A."/>
            <person name="Rohrmann G.F."/>
            <person name="Erlandson M.A."/>
        </authorList>
    </citation>
    <scope>NUCLEOTIDE SEQUENCE [LARGE SCALE GENOMIC DNA]</scope>
    <source>
        <strain evidence="1">MyunGV#8</strain>
    </source>
</reference>
<evidence type="ECO:0000313" key="1">
    <source>
        <dbReference type="EMBL" id="AQQ80327.1"/>
    </source>
</evidence>
<name>A0A1S5YED2_9BBAC</name>
<dbReference type="EMBL" id="KX855660">
    <property type="protein sequence ID" value="AQQ80327.1"/>
    <property type="molecule type" value="Genomic_DNA"/>
</dbReference>
<accession>A0A1S5YED2</accession>
<proteinExistence type="predicted"/>